<comment type="caution">
    <text evidence="1">The sequence shown here is derived from an EMBL/GenBank/DDBJ whole genome shotgun (WGS) entry which is preliminary data.</text>
</comment>
<gene>
    <name evidence="1" type="ORF">RESH_00967</name>
</gene>
<accession>M5SL68</accession>
<organism evidence="1 2">
    <name type="scientific">Rhodopirellula europaea SH398</name>
    <dbReference type="NCBI Taxonomy" id="1263868"/>
    <lineage>
        <taxon>Bacteria</taxon>
        <taxon>Pseudomonadati</taxon>
        <taxon>Planctomycetota</taxon>
        <taxon>Planctomycetia</taxon>
        <taxon>Pirellulales</taxon>
        <taxon>Pirellulaceae</taxon>
        <taxon>Rhodopirellula</taxon>
    </lineage>
</organism>
<dbReference type="STRING" id="1263868.RESH_00967"/>
<dbReference type="EMBL" id="ANOF01000034">
    <property type="protein sequence ID" value="EMI28492.1"/>
    <property type="molecule type" value="Genomic_DNA"/>
</dbReference>
<dbReference type="Proteomes" id="UP000011996">
    <property type="component" value="Unassembled WGS sequence"/>
</dbReference>
<evidence type="ECO:0000313" key="1">
    <source>
        <dbReference type="EMBL" id="EMI28492.1"/>
    </source>
</evidence>
<dbReference type="AlphaFoldDB" id="M5SL68"/>
<dbReference type="PATRIC" id="fig|1263868.3.peg.1048"/>
<reference evidence="1 2" key="1">
    <citation type="journal article" date="2013" name="Mar. Genomics">
        <title>Expression of sulfatases in Rhodopirellula baltica and the diversity of sulfatases in the genus Rhodopirellula.</title>
        <authorList>
            <person name="Wegner C.E."/>
            <person name="Richter-Heitmann T."/>
            <person name="Klindworth A."/>
            <person name="Klockow C."/>
            <person name="Richter M."/>
            <person name="Achstetter T."/>
            <person name="Glockner F.O."/>
            <person name="Harder J."/>
        </authorList>
    </citation>
    <scope>NUCLEOTIDE SEQUENCE [LARGE SCALE GENOMIC DNA]</scope>
    <source>
        <strain evidence="1 2">SH398</strain>
    </source>
</reference>
<proteinExistence type="predicted"/>
<protein>
    <submittedName>
        <fullName evidence="1">Uncharacterized protein</fullName>
    </submittedName>
</protein>
<sequence length="82" mass="9589">MKEAVQRRPWPNCLTRLADSRIAGLYISDKRQRQSFFGNGTPGGRFNFDYKLQMLRNLKGNGGLELLNQLWFQFVRPALSLW</sequence>
<evidence type="ECO:0000313" key="2">
    <source>
        <dbReference type="Proteomes" id="UP000011996"/>
    </source>
</evidence>
<name>M5SL68_9BACT</name>